<dbReference type="Pfam" id="PF03259">
    <property type="entry name" value="Robl_LC7"/>
    <property type="match status" value="1"/>
</dbReference>
<dbReference type="SMART" id="SM00960">
    <property type="entry name" value="Robl_LC7"/>
    <property type="match status" value="1"/>
</dbReference>
<proteinExistence type="predicted"/>
<feature type="region of interest" description="Disordered" evidence="1">
    <location>
        <begin position="214"/>
        <end position="242"/>
    </location>
</feature>
<accession>A0A6J7R7Q0</accession>
<dbReference type="EMBL" id="CAFBPU010000007">
    <property type="protein sequence ID" value="CAB5024809.1"/>
    <property type="molecule type" value="Genomic_DNA"/>
</dbReference>
<evidence type="ECO:0000313" key="3">
    <source>
        <dbReference type="EMBL" id="CAB4939055.1"/>
    </source>
</evidence>
<gene>
    <name evidence="3" type="ORF">UFOPK3752_00933</name>
    <name evidence="4" type="ORF">UFOPK4150_00463</name>
</gene>
<evidence type="ECO:0000256" key="1">
    <source>
        <dbReference type="SAM" id="MobiDB-lite"/>
    </source>
</evidence>
<evidence type="ECO:0000313" key="4">
    <source>
        <dbReference type="EMBL" id="CAB5024809.1"/>
    </source>
</evidence>
<dbReference type="InterPro" id="IPR004942">
    <property type="entry name" value="Roadblock/LAMTOR2_dom"/>
</dbReference>
<name>A0A6J7R7Q0_9ZZZZ</name>
<dbReference type="PANTHER" id="PTHR36222:SF1">
    <property type="entry name" value="SERINE PROTEASE INHIBITOR RV3364C"/>
    <property type="match status" value="1"/>
</dbReference>
<feature type="compositionally biased region" description="Pro residues" evidence="1">
    <location>
        <begin position="229"/>
        <end position="242"/>
    </location>
</feature>
<dbReference type="EMBL" id="CAFBND010000029">
    <property type="protein sequence ID" value="CAB4939055.1"/>
    <property type="molecule type" value="Genomic_DNA"/>
</dbReference>
<evidence type="ECO:0000259" key="2">
    <source>
        <dbReference type="SMART" id="SM00960"/>
    </source>
</evidence>
<protein>
    <submittedName>
        <fullName evidence="4">Unannotated protein</fullName>
    </submittedName>
</protein>
<dbReference type="SUPFAM" id="SSF103196">
    <property type="entry name" value="Roadblock/LC7 domain"/>
    <property type="match status" value="1"/>
</dbReference>
<dbReference type="AlphaFoldDB" id="A0A6J7R7Q0"/>
<reference evidence="4" key="1">
    <citation type="submission" date="2020-05" db="EMBL/GenBank/DDBJ databases">
        <authorList>
            <person name="Chiriac C."/>
            <person name="Salcher M."/>
            <person name="Ghai R."/>
            <person name="Kavagutti S V."/>
        </authorList>
    </citation>
    <scope>NUCLEOTIDE SEQUENCE</scope>
</reference>
<sequence length="242" mass="25186">MTHHPQGRAARLDRALVELIRQAPELEAAAVVSFDGLAMASLLPVGMDEDRVAAMSAALLSLGEKASQGLGRGDLSQVYVEGESGTVFLVACQDEAVLVAVAAAGSKAGLMLFEIRRAAQTIAEILLTDNTFYVDGTDDEIDLFEHVDTESLDTESLDTESIDSAALADAAAAYAEYRAAQSLGQPTLTQVFLPEAPSPASPLLMPWNTPATSAGVTEGFDPASVYVPDAPPRSGEPPGPSG</sequence>
<dbReference type="InterPro" id="IPR053141">
    <property type="entry name" value="Mycobact_SerProt_Inhib_Rv3364c"/>
</dbReference>
<dbReference type="PANTHER" id="PTHR36222">
    <property type="entry name" value="SERINE PROTEASE INHIBITOR RV3364C"/>
    <property type="match status" value="1"/>
</dbReference>
<dbReference type="Gene3D" id="3.30.450.30">
    <property type="entry name" value="Dynein light chain 2a, cytoplasmic"/>
    <property type="match status" value="1"/>
</dbReference>
<organism evidence="4">
    <name type="scientific">freshwater metagenome</name>
    <dbReference type="NCBI Taxonomy" id="449393"/>
    <lineage>
        <taxon>unclassified sequences</taxon>
        <taxon>metagenomes</taxon>
        <taxon>ecological metagenomes</taxon>
    </lineage>
</organism>
<feature type="domain" description="Roadblock/LAMTOR2" evidence="2">
    <location>
        <begin position="13"/>
        <end position="102"/>
    </location>
</feature>